<dbReference type="OrthoDB" id="1431934at2759"/>
<dbReference type="SUPFAM" id="SSF57850">
    <property type="entry name" value="RING/U-box"/>
    <property type="match status" value="3"/>
</dbReference>
<dbReference type="InterPro" id="IPR002867">
    <property type="entry name" value="IBR_dom"/>
</dbReference>
<keyword evidence="3" id="KW-0808">Transferase</keyword>
<evidence type="ECO:0000256" key="1">
    <source>
        <dbReference type="ARBA" id="ARBA00001798"/>
    </source>
</evidence>
<organism evidence="11">
    <name type="scientific">Mytilinidion resinicola</name>
    <dbReference type="NCBI Taxonomy" id="574789"/>
    <lineage>
        <taxon>Eukaryota</taxon>
        <taxon>Fungi</taxon>
        <taxon>Dikarya</taxon>
        <taxon>Ascomycota</taxon>
        <taxon>Pezizomycotina</taxon>
        <taxon>Dothideomycetes</taxon>
        <taxon>Pleosporomycetidae</taxon>
        <taxon>Mytilinidiales</taxon>
        <taxon>Mytilinidiaceae</taxon>
        <taxon>Mytilinidion</taxon>
    </lineage>
</organism>
<accession>A0A6A6Z7R2</accession>
<dbReference type="Gene3D" id="1.20.120.1750">
    <property type="match status" value="1"/>
</dbReference>
<feature type="domain" description="RING-type" evidence="10">
    <location>
        <begin position="5"/>
        <end position="219"/>
    </location>
</feature>
<keyword evidence="6" id="KW-0863">Zinc-finger</keyword>
<reference evidence="13" key="2">
    <citation type="submission" date="2020-04" db="EMBL/GenBank/DDBJ databases">
        <authorList>
            <consortium name="NCBI Genome Project"/>
        </authorList>
    </citation>
    <scope>NUCLEOTIDE SEQUENCE</scope>
    <source>
        <strain evidence="13">CBS 304.34</strain>
    </source>
</reference>
<keyword evidence="7" id="KW-0833">Ubl conjugation pathway</keyword>
<evidence type="ECO:0000256" key="2">
    <source>
        <dbReference type="ARBA" id="ARBA00012251"/>
    </source>
</evidence>
<feature type="region of interest" description="Disordered" evidence="9">
    <location>
        <begin position="215"/>
        <end position="235"/>
    </location>
</feature>
<dbReference type="SMART" id="SM00647">
    <property type="entry name" value="IBR"/>
    <property type="match status" value="2"/>
</dbReference>
<dbReference type="GO" id="GO:0061630">
    <property type="term" value="F:ubiquitin protein ligase activity"/>
    <property type="evidence" value="ECO:0007669"/>
    <property type="project" value="UniProtKB-EC"/>
</dbReference>
<evidence type="ECO:0000256" key="8">
    <source>
        <dbReference type="ARBA" id="ARBA00022833"/>
    </source>
</evidence>
<dbReference type="InterPro" id="IPR044066">
    <property type="entry name" value="TRIAD_supradom"/>
</dbReference>
<name>A0A6A6Z7R2_9PEZI</name>
<dbReference type="GO" id="GO:0016567">
    <property type="term" value="P:protein ubiquitination"/>
    <property type="evidence" value="ECO:0007669"/>
    <property type="project" value="InterPro"/>
</dbReference>
<dbReference type="EMBL" id="MU003692">
    <property type="protein sequence ID" value="KAF2817152.1"/>
    <property type="molecule type" value="Genomic_DNA"/>
</dbReference>
<dbReference type="InterPro" id="IPR013083">
    <property type="entry name" value="Znf_RING/FYVE/PHD"/>
</dbReference>
<dbReference type="Pfam" id="PF01485">
    <property type="entry name" value="IBR"/>
    <property type="match status" value="1"/>
</dbReference>
<evidence type="ECO:0000256" key="7">
    <source>
        <dbReference type="ARBA" id="ARBA00022786"/>
    </source>
</evidence>
<sequence>MMSYVHRTCLICGHSPWRRRFPDAVTQNCRYPSQICLRCIRKWIHVRLEDGTSWNQIKCPGTNCGQDIRTYVLPEDFARYDVLATKAVLETDPDFHWCLNPKCRSGQITTGGGNIFTCSDCGFRTCVGRHATDVPLYVGETCEDYEKRRIHKAEEEKSLKLILQESKPCPGCQKRIEKADDRSCDHMTCSNCGYKFCWLCLADFRWIMHTNNSAHQPTCRHYSLSGKKGSGDEVD</sequence>
<evidence type="ECO:0000259" key="10">
    <source>
        <dbReference type="PROSITE" id="PS51873"/>
    </source>
</evidence>
<dbReference type="GeneID" id="54458163"/>
<dbReference type="Proteomes" id="UP000504636">
    <property type="component" value="Unplaced"/>
</dbReference>
<keyword evidence="4" id="KW-0479">Metal-binding</keyword>
<dbReference type="Pfam" id="PF22191">
    <property type="entry name" value="IBR_1"/>
    <property type="match status" value="1"/>
</dbReference>
<keyword evidence="12" id="KW-1185">Reference proteome</keyword>
<dbReference type="RefSeq" id="XP_033584116.1">
    <property type="nucleotide sequence ID" value="XM_033717270.1"/>
</dbReference>
<gene>
    <name evidence="11 13" type="ORF">BDZ99DRAFT_431051</name>
</gene>
<evidence type="ECO:0000256" key="9">
    <source>
        <dbReference type="SAM" id="MobiDB-lite"/>
    </source>
</evidence>
<dbReference type="InterPro" id="IPR031127">
    <property type="entry name" value="E3_UB_ligase_RBR"/>
</dbReference>
<proteinExistence type="predicted"/>
<dbReference type="GO" id="GO:0008270">
    <property type="term" value="F:zinc ion binding"/>
    <property type="evidence" value="ECO:0007669"/>
    <property type="project" value="UniProtKB-KW"/>
</dbReference>
<reference evidence="13" key="3">
    <citation type="submission" date="2025-04" db="UniProtKB">
        <authorList>
            <consortium name="RefSeq"/>
        </authorList>
    </citation>
    <scope>IDENTIFICATION</scope>
    <source>
        <strain evidence="13">CBS 304.34</strain>
    </source>
</reference>
<evidence type="ECO:0000256" key="3">
    <source>
        <dbReference type="ARBA" id="ARBA00022679"/>
    </source>
</evidence>
<reference evidence="11 13" key="1">
    <citation type="journal article" date="2020" name="Stud. Mycol.">
        <title>101 Dothideomycetes genomes: a test case for predicting lifestyles and emergence of pathogens.</title>
        <authorList>
            <person name="Haridas S."/>
            <person name="Albert R."/>
            <person name="Binder M."/>
            <person name="Bloem J."/>
            <person name="Labutti K."/>
            <person name="Salamov A."/>
            <person name="Andreopoulos B."/>
            <person name="Baker S."/>
            <person name="Barry K."/>
            <person name="Bills G."/>
            <person name="Bluhm B."/>
            <person name="Cannon C."/>
            <person name="Castanera R."/>
            <person name="Culley D."/>
            <person name="Daum C."/>
            <person name="Ezra D."/>
            <person name="Gonzalez J."/>
            <person name="Henrissat B."/>
            <person name="Kuo A."/>
            <person name="Liang C."/>
            <person name="Lipzen A."/>
            <person name="Lutzoni F."/>
            <person name="Magnuson J."/>
            <person name="Mondo S."/>
            <person name="Nolan M."/>
            <person name="Ohm R."/>
            <person name="Pangilinan J."/>
            <person name="Park H.-J."/>
            <person name="Ramirez L."/>
            <person name="Alfaro M."/>
            <person name="Sun H."/>
            <person name="Tritt A."/>
            <person name="Yoshinaga Y."/>
            <person name="Zwiers L.-H."/>
            <person name="Turgeon B."/>
            <person name="Goodwin S."/>
            <person name="Spatafora J."/>
            <person name="Crous P."/>
            <person name="Grigoriev I."/>
        </authorList>
    </citation>
    <scope>NUCLEOTIDE SEQUENCE</scope>
    <source>
        <strain evidence="11 13">CBS 304.34</strain>
    </source>
</reference>
<keyword evidence="5" id="KW-0677">Repeat</keyword>
<protein>
    <recommendedName>
        <fullName evidence="2">RBR-type E3 ubiquitin transferase</fullName>
        <ecNumber evidence="2">2.3.2.31</ecNumber>
    </recommendedName>
</protein>
<dbReference type="AlphaFoldDB" id="A0A6A6Z7R2"/>
<evidence type="ECO:0000256" key="6">
    <source>
        <dbReference type="ARBA" id="ARBA00022771"/>
    </source>
</evidence>
<evidence type="ECO:0000313" key="12">
    <source>
        <dbReference type="Proteomes" id="UP000504636"/>
    </source>
</evidence>
<evidence type="ECO:0000256" key="5">
    <source>
        <dbReference type="ARBA" id="ARBA00022737"/>
    </source>
</evidence>
<evidence type="ECO:0000313" key="11">
    <source>
        <dbReference type="EMBL" id="KAF2817152.1"/>
    </source>
</evidence>
<dbReference type="Gene3D" id="3.30.40.10">
    <property type="entry name" value="Zinc/RING finger domain, C3HC4 (zinc finger)"/>
    <property type="match status" value="1"/>
</dbReference>
<evidence type="ECO:0000313" key="13">
    <source>
        <dbReference type="RefSeq" id="XP_033584116.1"/>
    </source>
</evidence>
<evidence type="ECO:0000256" key="4">
    <source>
        <dbReference type="ARBA" id="ARBA00022723"/>
    </source>
</evidence>
<comment type="catalytic activity">
    <reaction evidence="1">
        <text>[E2 ubiquitin-conjugating enzyme]-S-ubiquitinyl-L-cysteine + [acceptor protein]-L-lysine = [E2 ubiquitin-conjugating enzyme]-L-cysteine + [acceptor protein]-N(6)-ubiquitinyl-L-lysine.</text>
        <dbReference type="EC" id="2.3.2.31"/>
    </reaction>
</comment>
<keyword evidence="8" id="KW-0862">Zinc</keyword>
<dbReference type="EC" id="2.3.2.31" evidence="2"/>
<dbReference type="PANTHER" id="PTHR11685">
    <property type="entry name" value="RBR FAMILY RING FINGER AND IBR DOMAIN-CONTAINING"/>
    <property type="match status" value="1"/>
</dbReference>
<dbReference type="PROSITE" id="PS51873">
    <property type="entry name" value="TRIAD"/>
    <property type="match status" value="1"/>
</dbReference>